<evidence type="ECO:0000256" key="1">
    <source>
        <dbReference type="ARBA" id="ARBA00003439"/>
    </source>
</evidence>
<evidence type="ECO:0000313" key="9">
    <source>
        <dbReference type="EMBL" id="UYV65736.1"/>
    </source>
</evidence>
<evidence type="ECO:0000259" key="8">
    <source>
        <dbReference type="PROSITE" id="PS50833"/>
    </source>
</evidence>
<dbReference type="PANTHER" id="PTHR13634">
    <property type="entry name" value="RIBOSOME BIOGENESIS PROTEIN BRIX"/>
    <property type="match status" value="1"/>
</dbReference>
<keyword evidence="6" id="KW-0539">Nucleus</keyword>
<dbReference type="PROSITE" id="PS50833">
    <property type="entry name" value="BRIX"/>
    <property type="match status" value="1"/>
</dbReference>
<keyword evidence="10" id="KW-1185">Reference proteome</keyword>
<dbReference type="Proteomes" id="UP001235939">
    <property type="component" value="Chromosome 03"/>
</dbReference>
<dbReference type="InterPro" id="IPR007109">
    <property type="entry name" value="Brix"/>
</dbReference>
<accession>A0ABY6KA72</accession>
<evidence type="ECO:0000256" key="5">
    <source>
        <dbReference type="ARBA" id="ARBA00022517"/>
    </source>
</evidence>
<sequence>MKVATTENLRWSRIYGNFFKRKARKGKQKKQYEELMDLTPTKKVAGNKKRPLEQKDNSTKTSNLSGEPPKKKPKKNNKFKFPENVKPKLRPEPQAMIIMVAPPRTLVTQHKADPAEEKMPKEIEEEVVDSVSTEDDTEETKPKTSARVPLQGYGGAASVLMLEEVFSSVAWVNKQRVLTLSSRGILPQHRHLMLNLRSLLPHSKPGTSHLSLSLVISDSPPSLVTEPKRDPRTPLYTINELCEQKSCNKCLYFTSKNKSLYLWVANVPEGPSAKFLVESCKLAAIFEFNDIMVLSVTWVQPIPWKRLNCRGIVFRGAMPCLPLTSKSSHLLILTMIIMACTTGGGGVYSKSFEKLPQYSLVRELFTQVFATPRGHPRSKHCVDHVLSFALIDNRIWFRNFQILEEGQRCEEIGPRMVLNLVKIYSGSFEGACLYSNPHYHKLKQAMIIMVGRKLLLGSLHCTNCAFVHIVTKTSEVDVYRGSGFQRIRQRTVIVLLLLGNIKFWKPTSSSHLSSLRNTILY</sequence>
<evidence type="ECO:0000256" key="3">
    <source>
        <dbReference type="ARBA" id="ARBA00006369"/>
    </source>
</evidence>
<dbReference type="SMART" id="SM00879">
    <property type="entry name" value="Brix"/>
    <property type="match status" value="1"/>
</dbReference>
<organism evidence="9 10">
    <name type="scientific">Cordylochernes scorpioides</name>
    <dbReference type="NCBI Taxonomy" id="51811"/>
    <lineage>
        <taxon>Eukaryota</taxon>
        <taxon>Metazoa</taxon>
        <taxon>Ecdysozoa</taxon>
        <taxon>Arthropoda</taxon>
        <taxon>Chelicerata</taxon>
        <taxon>Arachnida</taxon>
        <taxon>Pseudoscorpiones</taxon>
        <taxon>Cheliferoidea</taxon>
        <taxon>Chernetidae</taxon>
        <taxon>Cordylochernes</taxon>
    </lineage>
</organism>
<feature type="compositionally biased region" description="Acidic residues" evidence="7">
    <location>
        <begin position="123"/>
        <end position="138"/>
    </location>
</feature>
<comment type="subcellular location">
    <subcellularLocation>
        <location evidence="2">Nucleus</location>
        <location evidence="2">Nucleolus</location>
    </subcellularLocation>
</comment>
<protein>
    <recommendedName>
        <fullName evidence="4">Ribosome biogenesis protein BRX1 homolog</fullName>
    </recommendedName>
</protein>
<dbReference type="Pfam" id="PF04427">
    <property type="entry name" value="Brix"/>
    <property type="match status" value="1"/>
</dbReference>
<feature type="region of interest" description="Disordered" evidence="7">
    <location>
        <begin position="22"/>
        <end position="87"/>
    </location>
</feature>
<proteinExistence type="inferred from homology"/>
<evidence type="ECO:0000256" key="7">
    <source>
        <dbReference type="SAM" id="MobiDB-lite"/>
    </source>
</evidence>
<evidence type="ECO:0000256" key="4">
    <source>
        <dbReference type="ARBA" id="ARBA00020522"/>
    </source>
</evidence>
<feature type="domain" description="Brix" evidence="8">
    <location>
        <begin position="175"/>
        <end position="429"/>
    </location>
</feature>
<comment type="similarity">
    <text evidence="3">Belongs to the BRX1 family.</text>
</comment>
<name>A0ABY6KA72_9ARAC</name>
<reference evidence="9 10" key="1">
    <citation type="submission" date="2022-01" db="EMBL/GenBank/DDBJ databases">
        <title>A chromosomal length assembly of Cordylochernes scorpioides.</title>
        <authorList>
            <person name="Zeh D."/>
            <person name="Zeh J."/>
        </authorList>
    </citation>
    <scope>NUCLEOTIDE SEQUENCE [LARGE SCALE GENOMIC DNA]</scope>
    <source>
        <strain evidence="9">IN4F17</strain>
        <tissue evidence="9">Whole Body</tissue>
    </source>
</reference>
<feature type="region of interest" description="Disordered" evidence="7">
    <location>
        <begin position="111"/>
        <end position="147"/>
    </location>
</feature>
<evidence type="ECO:0000256" key="2">
    <source>
        <dbReference type="ARBA" id="ARBA00004604"/>
    </source>
</evidence>
<evidence type="ECO:0000256" key="6">
    <source>
        <dbReference type="ARBA" id="ARBA00023242"/>
    </source>
</evidence>
<dbReference type="EMBL" id="CP092865">
    <property type="protein sequence ID" value="UYV65736.1"/>
    <property type="molecule type" value="Genomic_DNA"/>
</dbReference>
<gene>
    <name evidence="9" type="ORF">LAZ67_3005280</name>
</gene>
<dbReference type="PANTHER" id="PTHR13634:SF0">
    <property type="entry name" value="RIBOSOME BIOGENESIS PROTEIN BRX1 HOMOLOG"/>
    <property type="match status" value="1"/>
</dbReference>
<keyword evidence="5" id="KW-0690">Ribosome biogenesis</keyword>
<feature type="compositionally biased region" description="Basic and acidic residues" evidence="7">
    <location>
        <begin position="111"/>
        <end position="122"/>
    </location>
</feature>
<dbReference type="InterPro" id="IPR026532">
    <property type="entry name" value="BRX1"/>
</dbReference>
<evidence type="ECO:0000313" key="10">
    <source>
        <dbReference type="Proteomes" id="UP001235939"/>
    </source>
</evidence>
<comment type="function">
    <text evidence="1">Required for biogenesis of the 60S ribosomal subunit.</text>
</comment>